<evidence type="ECO:0000313" key="12">
    <source>
        <dbReference type="EMBL" id="OWV32410.1"/>
    </source>
</evidence>
<evidence type="ECO:0000256" key="1">
    <source>
        <dbReference type="ARBA" id="ARBA00004651"/>
    </source>
</evidence>
<dbReference type="InterPro" id="IPR035965">
    <property type="entry name" value="PAS-like_dom_sf"/>
</dbReference>
<dbReference type="InterPro" id="IPR029787">
    <property type="entry name" value="Nucleotide_cyclase"/>
</dbReference>
<dbReference type="InterPro" id="IPR000014">
    <property type="entry name" value="PAS"/>
</dbReference>
<evidence type="ECO:0000259" key="10">
    <source>
        <dbReference type="PROSITE" id="PS50113"/>
    </source>
</evidence>
<feature type="transmembrane region" description="Helical" evidence="8">
    <location>
        <begin position="270"/>
        <end position="292"/>
    </location>
</feature>
<feature type="transmembrane region" description="Helical" evidence="8">
    <location>
        <begin position="146"/>
        <end position="173"/>
    </location>
</feature>
<dbReference type="Pfam" id="PF13426">
    <property type="entry name" value="PAS_9"/>
    <property type="match status" value="1"/>
</dbReference>
<feature type="transmembrane region" description="Helical" evidence="8">
    <location>
        <begin position="298"/>
        <end position="321"/>
    </location>
</feature>
<feature type="domain" description="GGDEF" evidence="11">
    <location>
        <begin position="490"/>
        <end position="623"/>
    </location>
</feature>
<dbReference type="InterPro" id="IPR050469">
    <property type="entry name" value="Diguanylate_Cyclase"/>
</dbReference>
<evidence type="ECO:0000256" key="3">
    <source>
        <dbReference type="ARBA" id="ARBA00022475"/>
    </source>
</evidence>
<feature type="transmembrane region" description="Helical" evidence="8">
    <location>
        <begin position="185"/>
        <end position="207"/>
    </location>
</feature>
<dbReference type="CDD" id="cd00130">
    <property type="entry name" value="PAS"/>
    <property type="match status" value="1"/>
</dbReference>
<keyword evidence="13" id="KW-1185">Reference proteome</keyword>
<dbReference type="OrthoDB" id="9812260at2"/>
<dbReference type="Gene3D" id="3.30.450.20">
    <property type="entry name" value="PAS domain"/>
    <property type="match status" value="1"/>
</dbReference>
<comment type="catalytic activity">
    <reaction evidence="7">
        <text>2 GTP = 3',3'-c-di-GMP + 2 diphosphate</text>
        <dbReference type="Rhea" id="RHEA:24898"/>
        <dbReference type="ChEBI" id="CHEBI:33019"/>
        <dbReference type="ChEBI" id="CHEBI:37565"/>
        <dbReference type="ChEBI" id="CHEBI:58805"/>
        <dbReference type="EC" id="2.7.7.65"/>
    </reaction>
</comment>
<dbReference type="Proteomes" id="UP000198462">
    <property type="component" value="Unassembled WGS sequence"/>
</dbReference>
<gene>
    <name evidence="12" type="ORF">B5C34_02375</name>
</gene>
<dbReference type="SUPFAM" id="SSF55073">
    <property type="entry name" value="Nucleotide cyclase"/>
    <property type="match status" value="1"/>
</dbReference>
<dbReference type="PROSITE" id="PS50887">
    <property type="entry name" value="GGDEF"/>
    <property type="match status" value="1"/>
</dbReference>
<feature type="domain" description="PAS" evidence="9">
    <location>
        <begin position="334"/>
        <end position="404"/>
    </location>
</feature>
<dbReference type="InterPro" id="IPR000700">
    <property type="entry name" value="PAS-assoc_C"/>
</dbReference>
<dbReference type="GO" id="GO:0052621">
    <property type="term" value="F:diguanylate cyclase activity"/>
    <property type="evidence" value="ECO:0007669"/>
    <property type="project" value="UniProtKB-EC"/>
</dbReference>
<feature type="transmembrane region" description="Helical" evidence="8">
    <location>
        <begin position="223"/>
        <end position="241"/>
    </location>
</feature>
<evidence type="ECO:0000256" key="8">
    <source>
        <dbReference type="SAM" id="Phobius"/>
    </source>
</evidence>
<comment type="subcellular location">
    <subcellularLocation>
        <location evidence="1">Cell membrane</location>
        <topology evidence="1">Multi-pass membrane protein</topology>
    </subcellularLocation>
</comment>
<feature type="domain" description="PAC" evidence="10">
    <location>
        <begin position="408"/>
        <end position="459"/>
    </location>
</feature>
<dbReference type="AlphaFoldDB" id="A0A219B250"/>
<dbReference type="PANTHER" id="PTHR45138">
    <property type="entry name" value="REGULATORY COMPONENTS OF SENSORY TRANSDUCTION SYSTEM"/>
    <property type="match status" value="1"/>
</dbReference>
<dbReference type="SUPFAM" id="SSF55785">
    <property type="entry name" value="PYP-like sensor domain (PAS domain)"/>
    <property type="match status" value="1"/>
</dbReference>
<dbReference type="Pfam" id="PF05231">
    <property type="entry name" value="MASE1"/>
    <property type="match status" value="1"/>
</dbReference>
<dbReference type="Gene3D" id="3.30.70.270">
    <property type="match status" value="1"/>
</dbReference>
<dbReference type="NCBIfam" id="TIGR00229">
    <property type="entry name" value="sensory_box"/>
    <property type="match status" value="1"/>
</dbReference>
<sequence>MPQGARGQESGRMFWKGPCPRGAVPREYFRMGPPASPNNSAFVRAAIGFAVYFGLSAATLALSRVNGGLAIVWLTNGVVVAALLTLPARERWMHVGAAFIAICIASALFGIHPTVSALLAPLAPLECVLTAELLRRLRPRMDFLETVGGVVVFTFVAGVLVPSAIAVPAAFVTVPFTDQPFFDSWFRWAAGHGLGTLIVMPLAIMLWRGEVADWFRTSTRREYVDALVAFVALSLFALLVFLQPFPLLFVAVLPMVFATLVAGRVGASVALVIVAAIGTTTTLIGVGPIAALGVSSPIQVHVLQLFLAVTFLTALPVSAALKTVRSLLRRAEENESHFRMMASHSADGTLRLSESGRVTYASPAMGNLTGIESDRMLGRSFLLFFPRKDRGRAKSAMTSALRAPGRDVSLEQAFDRADGERIYLEMIARAVEHKDGGKTLVGSIRDISDHREAQQMLSKLVQTDPLTQIPNRRAFTEKMGQLLQNLPATSPATLALFDLDHFKQINDRHGHASGDEVLKTVAATVTLQKRSGDLLARIGGEEFALILTGAGLEEAARVCDRVRRKLHGLDILDEDGVPISVSASFGLRQLCRGDNQDTVLRAADEALYAAKAAGRNRVYCAEMPFDVPRKSSGAA</sequence>
<evidence type="ECO:0000256" key="7">
    <source>
        <dbReference type="ARBA" id="ARBA00034247"/>
    </source>
</evidence>
<dbReference type="NCBIfam" id="TIGR00254">
    <property type="entry name" value="GGDEF"/>
    <property type="match status" value="1"/>
</dbReference>
<keyword evidence="4 8" id="KW-0812">Transmembrane</keyword>
<evidence type="ECO:0000256" key="6">
    <source>
        <dbReference type="ARBA" id="ARBA00023136"/>
    </source>
</evidence>
<dbReference type="PROSITE" id="PS50113">
    <property type="entry name" value="PAC"/>
    <property type="match status" value="1"/>
</dbReference>
<protein>
    <recommendedName>
        <fullName evidence="2">diguanylate cyclase</fullName>
        <ecNumber evidence="2">2.7.7.65</ecNumber>
    </recommendedName>
</protein>
<reference evidence="13" key="1">
    <citation type="submission" date="2017-05" db="EMBL/GenBank/DDBJ databases">
        <authorList>
            <person name="Lin X."/>
        </authorList>
    </citation>
    <scope>NUCLEOTIDE SEQUENCE [LARGE SCALE GENOMIC DNA]</scope>
    <source>
        <strain evidence="13">JLT2012</strain>
    </source>
</reference>
<dbReference type="EC" id="2.7.7.65" evidence="2"/>
<dbReference type="EMBL" id="NFZT01000001">
    <property type="protein sequence ID" value="OWV32410.1"/>
    <property type="molecule type" value="Genomic_DNA"/>
</dbReference>
<evidence type="ECO:0000259" key="11">
    <source>
        <dbReference type="PROSITE" id="PS50887"/>
    </source>
</evidence>
<comment type="caution">
    <text evidence="12">The sequence shown here is derived from an EMBL/GenBank/DDBJ whole genome shotgun (WGS) entry which is preliminary data.</text>
</comment>
<accession>A0A219B250</accession>
<dbReference type="PANTHER" id="PTHR45138:SF9">
    <property type="entry name" value="DIGUANYLATE CYCLASE DGCM-RELATED"/>
    <property type="match status" value="1"/>
</dbReference>
<keyword evidence="3" id="KW-1003">Cell membrane</keyword>
<dbReference type="SMART" id="SM00267">
    <property type="entry name" value="GGDEF"/>
    <property type="match status" value="1"/>
</dbReference>
<evidence type="ECO:0000256" key="2">
    <source>
        <dbReference type="ARBA" id="ARBA00012528"/>
    </source>
</evidence>
<dbReference type="InterPro" id="IPR007895">
    <property type="entry name" value="MASE1"/>
</dbReference>
<dbReference type="GO" id="GO:0005886">
    <property type="term" value="C:plasma membrane"/>
    <property type="evidence" value="ECO:0007669"/>
    <property type="project" value="UniProtKB-SubCell"/>
</dbReference>
<feature type="transmembrane region" description="Helical" evidence="8">
    <location>
        <begin position="41"/>
        <end position="62"/>
    </location>
</feature>
<dbReference type="SMART" id="SM00091">
    <property type="entry name" value="PAS"/>
    <property type="match status" value="1"/>
</dbReference>
<keyword evidence="6 8" id="KW-0472">Membrane</keyword>
<name>A0A219B250_9SPHN</name>
<dbReference type="Pfam" id="PF00990">
    <property type="entry name" value="GGDEF"/>
    <property type="match status" value="1"/>
</dbReference>
<evidence type="ECO:0000256" key="5">
    <source>
        <dbReference type="ARBA" id="ARBA00022989"/>
    </source>
</evidence>
<feature type="transmembrane region" description="Helical" evidence="8">
    <location>
        <begin position="68"/>
        <end position="86"/>
    </location>
</feature>
<dbReference type="CDD" id="cd01949">
    <property type="entry name" value="GGDEF"/>
    <property type="match status" value="1"/>
</dbReference>
<dbReference type="InterPro" id="IPR043128">
    <property type="entry name" value="Rev_trsase/Diguanyl_cyclase"/>
</dbReference>
<proteinExistence type="predicted"/>
<dbReference type="InterPro" id="IPR000160">
    <property type="entry name" value="GGDEF_dom"/>
</dbReference>
<keyword evidence="5 8" id="KW-1133">Transmembrane helix</keyword>
<evidence type="ECO:0000313" key="13">
    <source>
        <dbReference type="Proteomes" id="UP000198462"/>
    </source>
</evidence>
<evidence type="ECO:0000259" key="9">
    <source>
        <dbReference type="PROSITE" id="PS50112"/>
    </source>
</evidence>
<organism evidence="12 13">
    <name type="scientific">Pacificimonas flava</name>
    <dbReference type="NCBI Taxonomy" id="1234595"/>
    <lineage>
        <taxon>Bacteria</taxon>
        <taxon>Pseudomonadati</taxon>
        <taxon>Pseudomonadota</taxon>
        <taxon>Alphaproteobacteria</taxon>
        <taxon>Sphingomonadales</taxon>
        <taxon>Sphingosinicellaceae</taxon>
        <taxon>Pacificimonas</taxon>
    </lineage>
</organism>
<dbReference type="FunFam" id="3.30.70.270:FF:000001">
    <property type="entry name" value="Diguanylate cyclase domain protein"/>
    <property type="match status" value="1"/>
</dbReference>
<dbReference type="PROSITE" id="PS50112">
    <property type="entry name" value="PAS"/>
    <property type="match status" value="1"/>
</dbReference>
<feature type="transmembrane region" description="Helical" evidence="8">
    <location>
        <begin position="93"/>
        <end position="111"/>
    </location>
</feature>
<evidence type="ECO:0000256" key="4">
    <source>
        <dbReference type="ARBA" id="ARBA00022692"/>
    </source>
</evidence>